<gene>
    <name evidence="1" type="ordered locus">ambt_04620</name>
</gene>
<proteinExistence type="predicted"/>
<keyword evidence="2" id="KW-1185">Reference proteome</keyword>
<dbReference type="EMBL" id="CP002339">
    <property type="protein sequence ID" value="AEF02474.1"/>
    <property type="molecule type" value="Genomic_DNA"/>
</dbReference>
<evidence type="ECO:0000313" key="2">
    <source>
        <dbReference type="Proteomes" id="UP000000683"/>
    </source>
</evidence>
<organism evidence="1 2">
    <name type="scientific">Alteromonas naphthalenivorans</name>
    <dbReference type="NCBI Taxonomy" id="715451"/>
    <lineage>
        <taxon>Bacteria</taxon>
        <taxon>Pseudomonadati</taxon>
        <taxon>Pseudomonadota</taxon>
        <taxon>Gammaproteobacteria</taxon>
        <taxon>Alteromonadales</taxon>
        <taxon>Alteromonadaceae</taxon>
        <taxon>Alteromonas/Salinimonas group</taxon>
        <taxon>Alteromonas</taxon>
    </lineage>
</organism>
<evidence type="ECO:0000313" key="1">
    <source>
        <dbReference type="EMBL" id="AEF02474.1"/>
    </source>
</evidence>
<dbReference type="HOGENOM" id="CLU_3371651_0_0_6"/>
<dbReference type="AlphaFoldDB" id="F5ZB39"/>
<dbReference type="KEGG" id="alt:ambt_04620"/>
<accession>F5ZB39</accession>
<dbReference type="Proteomes" id="UP000000683">
    <property type="component" value="Chromosome"/>
</dbReference>
<sequence>MLILASGAAKRTLQYFNSKAYNTQPPARIDQALA</sequence>
<name>F5ZB39_ALTNA</name>
<reference evidence="1 2" key="1">
    <citation type="journal article" date="2011" name="J. Bacteriol.">
        <title>Complete genome sequence of the polycyclic aromatic hydrocarbon-degrading bacterium Alteromonas sp. strain SN2.</title>
        <authorList>
            <person name="Jin H.M."/>
            <person name="Jeong H."/>
            <person name="Moon E.J."/>
            <person name="Math R.K."/>
            <person name="Lee K."/>
            <person name="Kim H.J."/>
            <person name="Jeon C.O."/>
            <person name="Oh T.K."/>
            <person name="Kim J.F."/>
        </authorList>
    </citation>
    <scope>NUCLEOTIDE SEQUENCE [LARGE SCALE GENOMIC DNA]</scope>
    <source>
        <strain evidence="2">JCM 17741 / KACC 18427 / KCTC 11700BP / SN2</strain>
    </source>
</reference>
<protein>
    <submittedName>
        <fullName evidence="1">Uncharacterized protein</fullName>
    </submittedName>
</protein>